<feature type="chain" id="PRO_5041638231" evidence="1">
    <location>
        <begin position="18"/>
        <end position="317"/>
    </location>
</feature>
<keyword evidence="4" id="KW-1185">Reference proteome</keyword>
<evidence type="ECO:0000313" key="3">
    <source>
        <dbReference type="EMBL" id="AMG73560.1"/>
    </source>
</evidence>
<dbReference type="Pfam" id="PF03781">
    <property type="entry name" value="FGE-sulfatase"/>
    <property type="match status" value="1"/>
</dbReference>
<dbReference type="EMBL" id="CP012199">
    <property type="protein sequence ID" value="AMG73560.1"/>
    <property type="molecule type" value="Genomic_DNA"/>
</dbReference>
<evidence type="ECO:0000256" key="1">
    <source>
        <dbReference type="SAM" id="SignalP"/>
    </source>
</evidence>
<feature type="domain" description="Sulfatase-modifying factor enzyme-like" evidence="2">
    <location>
        <begin position="40"/>
        <end position="302"/>
    </location>
</feature>
<proteinExistence type="predicted"/>
<protein>
    <submittedName>
        <fullName evidence="3">Sulfatase-modifying factor 1</fullName>
        <ecNumber evidence="3">2.7.11.1</ecNumber>
    </submittedName>
</protein>
<dbReference type="PANTHER" id="PTHR23150">
    <property type="entry name" value="SULFATASE MODIFYING FACTOR 1, 2"/>
    <property type="match status" value="1"/>
</dbReference>
<dbReference type="InterPro" id="IPR016187">
    <property type="entry name" value="CTDL_fold"/>
</dbReference>
<evidence type="ECO:0000313" key="4">
    <source>
        <dbReference type="Proteomes" id="UP000058599"/>
    </source>
</evidence>
<dbReference type="GO" id="GO:0004674">
    <property type="term" value="F:protein serine/threonine kinase activity"/>
    <property type="evidence" value="ECO:0007669"/>
    <property type="project" value="UniProtKB-EC"/>
</dbReference>
<feature type="signal peptide" evidence="1">
    <location>
        <begin position="1"/>
        <end position="17"/>
    </location>
</feature>
<dbReference type="GO" id="GO:0120147">
    <property type="term" value="F:formylglycine-generating oxidase activity"/>
    <property type="evidence" value="ECO:0007669"/>
    <property type="project" value="TreeGrafter"/>
</dbReference>
<keyword evidence="1" id="KW-0732">Signal</keyword>
<dbReference type="InterPro" id="IPR005532">
    <property type="entry name" value="SUMF_dom"/>
</dbReference>
<organism evidence="3 4">
    <name type="scientific">Sphingopyxis granuli</name>
    <dbReference type="NCBI Taxonomy" id="267128"/>
    <lineage>
        <taxon>Bacteria</taxon>
        <taxon>Pseudomonadati</taxon>
        <taxon>Pseudomonadota</taxon>
        <taxon>Alphaproteobacteria</taxon>
        <taxon>Sphingomonadales</taxon>
        <taxon>Sphingomonadaceae</taxon>
        <taxon>Sphingopyxis</taxon>
    </lineage>
</organism>
<dbReference type="SUPFAM" id="SSF56436">
    <property type="entry name" value="C-type lectin-like"/>
    <property type="match status" value="1"/>
</dbReference>
<keyword evidence="3" id="KW-0808">Transferase</keyword>
<dbReference type="KEGG" id="sgi:SGRAN_1167"/>
<reference evidence="3 4" key="1">
    <citation type="journal article" date="2016" name="BMC Genomics">
        <title>Genomic analysis of the nitrate-respiring Sphingopyxis granuli (formerly Sphingomonas macrogoltabida) strain TFA.</title>
        <authorList>
            <person name="Garcia-Romero I."/>
            <person name="Perez-Pulido A.J."/>
            <person name="Gonzalez-Flores Y.E."/>
            <person name="Reyes-Ramirez F."/>
            <person name="Santero E."/>
            <person name="Floriano B."/>
        </authorList>
    </citation>
    <scope>NUCLEOTIDE SEQUENCE [LARGE SCALE GENOMIC DNA]</scope>
    <source>
        <strain evidence="3 4">TFA</strain>
    </source>
</reference>
<dbReference type="InterPro" id="IPR042095">
    <property type="entry name" value="SUMF_sf"/>
</dbReference>
<sequence>MTGRAALLSLGALAVLAACGKPKAERLAEVQPPECPAMPAADYVWIPGATFTMGADVTLPEEAPARAVTVKGFWMATHEVTNAEFAEFVKATGYKTLAEKDPPRLPGAPPEMLVPGSAVFAAPTDGNPNWWRWVVGAEWRHPEGPKTGIADRDRDPVVQIGFEDALAYARWRGKALPSEEQWELAAATGGARRDMPVDADGRPLANYYQGVFPVRDLGTDGFRGRAPVACFPADNHGVHDLIGNVWEWTTSALDTDRPDPERNVIKGGSFLCAANYCARYRPAARQFQERSLGTDHIGFRLIDTTRPPPPDQQPAQR</sequence>
<dbReference type="RefSeq" id="WP_067181543.1">
    <property type="nucleotide sequence ID" value="NZ_CP012199.1"/>
</dbReference>
<dbReference type="PROSITE" id="PS51257">
    <property type="entry name" value="PROKAR_LIPOPROTEIN"/>
    <property type="match status" value="1"/>
</dbReference>
<dbReference type="AlphaFoldDB" id="A0AA86GIR7"/>
<name>A0AA86GIR7_9SPHN</name>
<accession>A0AA86GIR7</accession>
<dbReference type="Gene3D" id="3.90.1580.10">
    <property type="entry name" value="paralog of FGE (formylglycine-generating enzyme)"/>
    <property type="match status" value="1"/>
</dbReference>
<dbReference type="PANTHER" id="PTHR23150:SF19">
    <property type="entry name" value="FORMYLGLYCINE-GENERATING ENZYME"/>
    <property type="match status" value="1"/>
</dbReference>
<dbReference type="InterPro" id="IPR051043">
    <property type="entry name" value="Sulfatase_Mod_Factor_Kinase"/>
</dbReference>
<dbReference type="Proteomes" id="UP000058599">
    <property type="component" value="Chromosome"/>
</dbReference>
<gene>
    <name evidence="3" type="ORF">SGRAN_1167</name>
</gene>
<dbReference type="EC" id="2.7.11.1" evidence="3"/>
<evidence type="ECO:0000259" key="2">
    <source>
        <dbReference type="Pfam" id="PF03781"/>
    </source>
</evidence>